<organism evidence="1 2">
    <name type="scientific">Aldrovandia affinis</name>
    <dbReference type="NCBI Taxonomy" id="143900"/>
    <lineage>
        <taxon>Eukaryota</taxon>
        <taxon>Metazoa</taxon>
        <taxon>Chordata</taxon>
        <taxon>Craniata</taxon>
        <taxon>Vertebrata</taxon>
        <taxon>Euteleostomi</taxon>
        <taxon>Actinopterygii</taxon>
        <taxon>Neopterygii</taxon>
        <taxon>Teleostei</taxon>
        <taxon>Notacanthiformes</taxon>
        <taxon>Halosauridae</taxon>
        <taxon>Aldrovandia</taxon>
    </lineage>
</organism>
<comment type="caution">
    <text evidence="1">The sequence shown here is derived from an EMBL/GenBank/DDBJ whole genome shotgun (WGS) entry which is preliminary data.</text>
</comment>
<dbReference type="AlphaFoldDB" id="A0AAD7SQ41"/>
<keyword evidence="2" id="KW-1185">Reference proteome</keyword>
<evidence type="ECO:0000313" key="1">
    <source>
        <dbReference type="EMBL" id="KAJ8406072.1"/>
    </source>
</evidence>
<protein>
    <submittedName>
        <fullName evidence="1">Uncharacterized protein</fullName>
    </submittedName>
</protein>
<dbReference type="EMBL" id="JAINUG010000045">
    <property type="protein sequence ID" value="KAJ8406072.1"/>
    <property type="molecule type" value="Genomic_DNA"/>
</dbReference>
<gene>
    <name evidence="1" type="ORF">AAFF_G00309600</name>
</gene>
<reference evidence="1" key="1">
    <citation type="journal article" date="2023" name="Science">
        <title>Genome structures resolve the early diversification of teleost fishes.</title>
        <authorList>
            <person name="Parey E."/>
            <person name="Louis A."/>
            <person name="Montfort J."/>
            <person name="Bouchez O."/>
            <person name="Roques C."/>
            <person name="Iampietro C."/>
            <person name="Lluch J."/>
            <person name="Castinel A."/>
            <person name="Donnadieu C."/>
            <person name="Desvignes T."/>
            <person name="Floi Bucao C."/>
            <person name="Jouanno E."/>
            <person name="Wen M."/>
            <person name="Mejri S."/>
            <person name="Dirks R."/>
            <person name="Jansen H."/>
            <person name="Henkel C."/>
            <person name="Chen W.J."/>
            <person name="Zahm M."/>
            <person name="Cabau C."/>
            <person name="Klopp C."/>
            <person name="Thompson A.W."/>
            <person name="Robinson-Rechavi M."/>
            <person name="Braasch I."/>
            <person name="Lecointre G."/>
            <person name="Bobe J."/>
            <person name="Postlethwait J.H."/>
            <person name="Berthelot C."/>
            <person name="Roest Crollius H."/>
            <person name="Guiguen Y."/>
        </authorList>
    </citation>
    <scope>NUCLEOTIDE SEQUENCE</scope>
    <source>
        <strain evidence="1">NC1722</strain>
    </source>
</reference>
<name>A0AAD7SQ41_9TELE</name>
<dbReference type="Proteomes" id="UP001221898">
    <property type="component" value="Unassembled WGS sequence"/>
</dbReference>
<sequence length="161" mass="17832">MLYTAQRGMRSTEMAEDLYGKARILAALLWVYLELLEAAGMVTEGQGRIKPDAQVGDGRGERDLLACNGEVGYGKVLDLVTLNWVTGKVNNEVENDAWLKELWVFELGGQGHAVLSRSREGSECQAKITCSWHRMDGTDIHIKRGTCLKMVGSRWSPGTCE</sequence>
<evidence type="ECO:0000313" key="2">
    <source>
        <dbReference type="Proteomes" id="UP001221898"/>
    </source>
</evidence>
<accession>A0AAD7SQ41</accession>
<proteinExistence type="predicted"/>